<name>A0A1S4A5A3_TOBAC</name>
<proteinExistence type="predicted"/>
<dbReference type="RefSeq" id="XP_016471774.1">
    <property type="nucleotide sequence ID" value="XM_016616288.1"/>
</dbReference>
<reference evidence="2" key="1">
    <citation type="submission" date="2025-08" db="UniProtKB">
        <authorList>
            <consortium name="RefSeq"/>
        </authorList>
    </citation>
    <scope>IDENTIFICATION</scope>
</reference>
<dbReference type="CDD" id="cd09272">
    <property type="entry name" value="RNase_HI_RT_Ty1"/>
    <property type="match status" value="1"/>
</dbReference>
<sequence>MQKEIDALVQNDTWDVVELPPNKKALPCKWVYKVKQLSDGSIKRLKARSVIRGDVQREGIDFNETFSHVVKMTTIRCLLATAIKKGWGIYQLDVNNAFLHRNLNEEVYMKFPRKGISISILAVYVDDIVLTGNDIRELNALKVFLDQEFKIKDLGNLHYFLGMEVVRESTGLFLTQRKFTLDLLKEFNCLDKTPVSSPLDPTQKLVANTGDIIPHPTLYRHLIGKLNYLTHMRSDLSFTIQHLSQYIQDPRQPHLEAALQVLRYLLRDPGLGLFLSASSSFKLQDFCDSDWASCPDSRKSVSGFYISLGSSPISWKSKKQMSISLSSAEAEYRSMRRVVA</sequence>
<dbReference type="KEGG" id="nta:107793841"/>
<organism evidence="2">
    <name type="scientific">Nicotiana tabacum</name>
    <name type="common">Common tobacco</name>
    <dbReference type="NCBI Taxonomy" id="4097"/>
    <lineage>
        <taxon>Eukaryota</taxon>
        <taxon>Viridiplantae</taxon>
        <taxon>Streptophyta</taxon>
        <taxon>Embryophyta</taxon>
        <taxon>Tracheophyta</taxon>
        <taxon>Spermatophyta</taxon>
        <taxon>Magnoliopsida</taxon>
        <taxon>eudicotyledons</taxon>
        <taxon>Gunneridae</taxon>
        <taxon>Pentapetalae</taxon>
        <taxon>asterids</taxon>
        <taxon>lamiids</taxon>
        <taxon>Solanales</taxon>
        <taxon>Solanaceae</taxon>
        <taxon>Nicotianoideae</taxon>
        <taxon>Nicotianeae</taxon>
        <taxon>Nicotiana</taxon>
    </lineage>
</organism>
<dbReference type="AlphaFoldDB" id="A0A1S4A5A3"/>
<evidence type="ECO:0000259" key="1">
    <source>
        <dbReference type="Pfam" id="PF07727"/>
    </source>
</evidence>
<protein>
    <submittedName>
        <fullName evidence="2">Uncharacterized mitochondrial protein AtMg00810-like</fullName>
    </submittedName>
</protein>
<dbReference type="PANTHER" id="PTHR11439:SF498">
    <property type="entry name" value="DNAK FAMILY PROTEIN"/>
    <property type="match status" value="1"/>
</dbReference>
<gene>
    <name evidence="2" type="primary">LOC107793841</name>
</gene>
<dbReference type="OrthoDB" id="414945at2759"/>
<dbReference type="InterPro" id="IPR013103">
    <property type="entry name" value="RVT_2"/>
</dbReference>
<dbReference type="SUPFAM" id="SSF56672">
    <property type="entry name" value="DNA/RNA polymerases"/>
    <property type="match status" value="1"/>
</dbReference>
<dbReference type="STRING" id="4097.A0A1S4A5A3"/>
<dbReference type="PaxDb" id="4097-A0A1S4A5A3"/>
<accession>A0A1S4A5A3</accession>
<dbReference type="InterPro" id="IPR043502">
    <property type="entry name" value="DNA/RNA_pol_sf"/>
</dbReference>
<dbReference type="PANTHER" id="PTHR11439">
    <property type="entry name" value="GAG-POL-RELATED RETROTRANSPOSON"/>
    <property type="match status" value="1"/>
</dbReference>
<dbReference type="Pfam" id="PF07727">
    <property type="entry name" value="RVT_2"/>
    <property type="match status" value="2"/>
</dbReference>
<feature type="domain" description="Reverse transcriptase Ty1/copia-type" evidence="1">
    <location>
        <begin position="11"/>
        <end position="113"/>
    </location>
</feature>
<feature type="domain" description="Reverse transcriptase Ty1/copia-type" evidence="1">
    <location>
        <begin position="120"/>
        <end position="199"/>
    </location>
</feature>
<evidence type="ECO:0000313" key="2">
    <source>
        <dbReference type="RefSeq" id="XP_016471774.1"/>
    </source>
</evidence>
<dbReference type="OMA" id="MKENDVW"/>